<gene>
    <name evidence="1" type="ORF">DFH08DRAFT_242822</name>
</gene>
<keyword evidence="2" id="KW-1185">Reference proteome</keyword>
<comment type="caution">
    <text evidence="1">The sequence shown here is derived from an EMBL/GenBank/DDBJ whole genome shotgun (WGS) entry which is preliminary data.</text>
</comment>
<evidence type="ECO:0000313" key="2">
    <source>
        <dbReference type="Proteomes" id="UP001218218"/>
    </source>
</evidence>
<organism evidence="1 2">
    <name type="scientific">Mycena albidolilacea</name>
    <dbReference type="NCBI Taxonomy" id="1033008"/>
    <lineage>
        <taxon>Eukaryota</taxon>
        <taxon>Fungi</taxon>
        <taxon>Dikarya</taxon>
        <taxon>Basidiomycota</taxon>
        <taxon>Agaricomycotina</taxon>
        <taxon>Agaricomycetes</taxon>
        <taxon>Agaricomycetidae</taxon>
        <taxon>Agaricales</taxon>
        <taxon>Marasmiineae</taxon>
        <taxon>Mycenaceae</taxon>
        <taxon>Mycena</taxon>
    </lineage>
</organism>
<dbReference type="EMBL" id="JARIHO010000026">
    <property type="protein sequence ID" value="KAJ7340591.1"/>
    <property type="molecule type" value="Genomic_DNA"/>
</dbReference>
<dbReference type="AlphaFoldDB" id="A0AAD6ZVZ1"/>
<protein>
    <submittedName>
        <fullName evidence="1">Uncharacterized protein</fullName>
    </submittedName>
</protein>
<evidence type="ECO:0000313" key="1">
    <source>
        <dbReference type="EMBL" id="KAJ7340591.1"/>
    </source>
</evidence>
<proteinExistence type="predicted"/>
<accession>A0AAD6ZVZ1</accession>
<reference evidence="1" key="1">
    <citation type="submission" date="2023-03" db="EMBL/GenBank/DDBJ databases">
        <title>Massive genome expansion in bonnet fungi (Mycena s.s.) driven by repeated elements and novel gene families across ecological guilds.</title>
        <authorList>
            <consortium name="Lawrence Berkeley National Laboratory"/>
            <person name="Harder C.B."/>
            <person name="Miyauchi S."/>
            <person name="Viragh M."/>
            <person name="Kuo A."/>
            <person name="Thoen E."/>
            <person name="Andreopoulos B."/>
            <person name="Lu D."/>
            <person name="Skrede I."/>
            <person name="Drula E."/>
            <person name="Henrissat B."/>
            <person name="Morin E."/>
            <person name="Kohler A."/>
            <person name="Barry K."/>
            <person name="LaButti K."/>
            <person name="Morin E."/>
            <person name="Salamov A."/>
            <person name="Lipzen A."/>
            <person name="Mereny Z."/>
            <person name="Hegedus B."/>
            <person name="Baldrian P."/>
            <person name="Stursova M."/>
            <person name="Weitz H."/>
            <person name="Taylor A."/>
            <person name="Grigoriev I.V."/>
            <person name="Nagy L.G."/>
            <person name="Martin F."/>
            <person name="Kauserud H."/>
        </authorList>
    </citation>
    <scope>NUCLEOTIDE SEQUENCE</scope>
    <source>
        <strain evidence="1">CBHHK002</strain>
    </source>
</reference>
<sequence length="161" mass="17300">MIPHSPGPSASRLSFARCPASTVRGCVARRSSSFLRTFVCASVSSAGFPTPLAFRFPAHRCTPIQCPVPPSRPTSAYTGPCTRRHSCIRCAHHSRRRRPYQSMAGIPSCAKAPKPSTFSSSSPLALQYISTMYCGDREAASDADTAVAASTPPQQRAAERR</sequence>
<dbReference type="Proteomes" id="UP001218218">
    <property type="component" value="Unassembled WGS sequence"/>
</dbReference>
<name>A0AAD6ZVZ1_9AGAR</name>